<evidence type="ECO:0000313" key="4">
    <source>
        <dbReference type="Proteomes" id="UP000317267"/>
    </source>
</evidence>
<dbReference type="Proteomes" id="UP000198740">
    <property type="component" value="Unassembled WGS sequence"/>
</dbReference>
<dbReference type="Proteomes" id="UP000317267">
    <property type="component" value="Unassembled WGS sequence"/>
</dbReference>
<evidence type="ECO:0000313" key="2">
    <source>
        <dbReference type="EMBL" id="TWR67122.1"/>
    </source>
</evidence>
<evidence type="ECO:0000313" key="1">
    <source>
        <dbReference type="EMBL" id="SDR21989.1"/>
    </source>
</evidence>
<evidence type="ECO:0000313" key="3">
    <source>
        <dbReference type="Proteomes" id="UP000198740"/>
    </source>
</evidence>
<accession>A0A1H1H9E2</accession>
<reference evidence="1 3" key="1">
    <citation type="submission" date="2016-10" db="EMBL/GenBank/DDBJ databases">
        <authorList>
            <person name="Varghese N."/>
            <person name="Submissions S."/>
        </authorList>
    </citation>
    <scope>NUCLEOTIDE SEQUENCE [LARGE SCALE GENOMIC DNA]</scope>
    <source>
        <strain evidence="1 3">BS2976</strain>
    </source>
</reference>
<dbReference type="AlphaFoldDB" id="A0A1H1H9E2"/>
<sequence length="215" mass="23846">MRDTLESLLGGRFICRYSSPELYSQLCDASYARAVDQALQPLGRTLGWLGSIEQPSAFFSRFVSLSYANDRIAAAEEFKHIRDAIWPVVEFIQLCARAGRGDVCLAPGEEVHTAQLLAQVENSSICGDQLRDLAGHAFFRKSKRGDSHSEKLSVVLKTMEEAGFLVRKGVGSSIFVATGKMTYIYRAMSWIVEHQKLVPDDESDAASDTQSEFIL</sequence>
<proteinExistence type="predicted"/>
<keyword evidence="3" id="KW-1185">Reference proteome</keyword>
<gene>
    <name evidence="2" type="ORF">FIV39_10490</name>
    <name evidence="1" type="ORF">SAMN04490186_4098</name>
</gene>
<dbReference type="EMBL" id="VFES01000005">
    <property type="protein sequence ID" value="TWR67122.1"/>
    <property type="molecule type" value="Genomic_DNA"/>
</dbReference>
<dbReference type="EMBL" id="FNKM01000002">
    <property type="protein sequence ID" value="SDR21989.1"/>
    <property type="molecule type" value="Genomic_DNA"/>
</dbReference>
<name>A0A1H1H9E2_9PSED</name>
<comment type="caution">
    <text evidence="2">The sequence shown here is derived from an EMBL/GenBank/DDBJ whole genome shotgun (WGS) entry which is preliminary data.</text>
</comment>
<dbReference type="OrthoDB" id="8565179at2"/>
<protein>
    <submittedName>
        <fullName evidence="2">Uncharacterized protein</fullName>
    </submittedName>
</protein>
<organism evidence="2 4">
    <name type="scientific">Pseudomonas grimontii</name>
    <dbReference type="NCBI Taxonomy" id="129847"/>
    <lineage>
        <taxon>Bacteria</taxon>
        <taxon>Pseudomonadati</taxon>
        <taxon>Pseudomonadota</taxon>
        <taxon>Gammaproteobacteria</taxon>
        <taxon>Pseudomonadales</taxon>
        <taxon>Pseudomonadaceae</taxon>
        <taxon>Pseudomonas</taxon>
    </lineage>
</organism>
<reference evidence="2 4" key="2">
    <citation type="submission" date="2019-06" db="EMBL/GenBank/DDBJ databases">
        <title>Pseudomonas bimorpha sp. nov. isolated from bovine raw milk and skim milk concentrate.</title>
        <authorList>
            <person name="Hofmann K."/>
            <person name="Huptas C."/>
            <person name="Doll E."/>
            <person name="Scherer S."/>
            <person name="Wenning M."/>
        </authorList>
    </citation>
    <scope>NUCLEOTIDE SEQUENCE [LARGE SCALE GENOMIC DNA]</scope>
    <source>
        <strain evidence="2 4">DSM 17515</strain>
    </source>
</reference>